<comment type="caution">
    <text evidence="5">The sequence shown here is derived from an EMBL/GenBank/DDBJ whole genome shotgun (WGS) entry which is preliminary data.</text>
</comment>
<dbReference type="Gene3D" id="1.10.10.630">
    <property type="entry name" value="DnaD domain-like"/>
    <property type="match status" value="1"/>
</dbReference>
<dbReference type="Gene3D" id="1.10.10.10">
    <property type="entry name" value="Winged helix-like DNA-binding domain superfamily/Winged helix DNA-binding domain"/>
    <property type="match status" value="1"/>
</dbReference>
<feature type="domain" description="DnaD N-terminal" evidence="4">
    <location>
        <begin position="22"/>
        <end position="116"/>
    </location>
</feature>
<dbReference type="Proteomes" id="UP000051085">
    <property type="component" value="Unassembled WGS sequence"/>
</dbReference>
<evidence type="ECO:0000259" key="3">
    <source>
        <dbReference type="Pfam" id="PF07261"/>
    </source>
</evidence>
<evidence type="ECO:0000256" key="2">
    <source>
        <dbReference type="SAM" id="MobiDB-lite"/>
    </source>
</evidence>
<feature type="domain" description="DnaB/C C-terminal" evidence="3">
    <location>
        <begin position="135"/>
        <end position="208"/>
    </location>
</feature>
<proteinExistence type="inferred from homology"/>
<reference evidence="5 6" key="1">
    <citation type="journal article" date="2015" name="Genome Announc.">
        <title>Expanding the biotechnology potential of lactobacilli through comparative genomics of 213 strains and associated genera.</title>
        <authorList>
            <person name="Sun Z."/>
            <person name="Harris H.M."/>
            <person name="McCann A."/>
            <person name="Guo C."/>
            <person name="Argimon S."/>
            <person name="Zhang W."/>
            <person name="Yang X."/>
            <person name="Jeffery I.B."/>
            <person name="Cooney J.C."/>
            <person name="Kagawa T.F."/>
            <person name="Liu W."/>
            <person name="Song Y."/>
            <person name="Salvetti E."/>
            <person name="Wrobel A."/>
            <person name="Rasinkangas P."/>
            <person name="Parkhill J."/>
            <person name="Rea M.C."/>
            <person name="O'Sullivan O."/>
            <person name="Ritari J."/>
            <person name="Douillard F.P."/>
            <person name="Paul Ross R."/>
            <person name="Yang R."/>
            <person name="Briner A.E."/>
            <person name="Felis G.E."/>
            <person name="de Vos W.M."/>
            <person name="Barrangou R."/>
            <person name="Klaenhammer T.R."/>
            <person name="Caufield P.W."/>
            <person name="Cui Y."/>
            <person name="Zhang H."/>
            <person name="O'Toole P.W."/>
        </authorList>
    </citation>
    <scope>NUCLEOTIDE SEQUENCE [LARGE SCALE GENOMIC DNA]</scope>
    <source>
        <strain evidence="5 6">DSM 8475</strain>
    </source>
</reference>
<protein>
    <submittedName>
        <fullName evidence="5">Primosome, DnaD subunit</fullName>
    </submittedName>
</protein>
<evidence type="ECO:0000256" key="1">
    <source>
        <dbReference type="ARBA" id="ARBA00093462"/>
    </source>
</evidence>
<accession>A0A922PUE1</accession>
<dbReference type="AlphaFoldDB" id="A0A922PUE1"/>
<dbReference type="SUPFAM" id="SSF158499">
    <property type="entry name" value="DnaD domain-like"/>
    <property type="match status" value="1"/>
</dbReference>
<name>A0A922PUE1_9LACO</name>
<dbReference type="PANTHER" id="PTHR37293">
    <property type="entry name" value="PHAGE REPLICATION PROTEIN-RELATED"/>
    <property type="match status" value="1"/>
</dbReference>
<evidence type="ECO:0000313" key="6">
    <source>
        <dbReference type="Proteomes" id="UP000051085"/>
    </source>
</evidence>
<evidence type="ECO:0000259" key="4">
    <source>
        <dbReference type="Pfam" id="PF21984"/>
    </source>
</evidence>
<organism evidence="5 6">
    <name type="scientific">Limosilactobacillus pontis DSM 8475</name>
    <dbReference type="NCBI Taxonomy" id="1423794"/>
    <lineage>
        <taxon>Bacteria</taxon>
        <taxon>Bacillati</taxon>
        <taxon>Bacillota</taxon>
        <taxon>Bacilli</taxon>
        <taxon>Lactobacillales</taxon>
        <taxon>Lactobacillaceae</taxon>
        <taxon>Limosilactobacillus</taxon>
    </lineage>
</organism>
<dbReference type="PANTHER" id="PTHR37293:SF6">
    <property type="entry name" value="DNA REPLICATION PROTEIN DNAD"/>
    <property type="match status" value="1"/>
</dbReference>
<feature type="region of interest" description="Disordered" evidence="2">
    <location>
        <begin position="208"/>
        <end position="240"/>
    </location>
</feature>
<dbReference type="Pfam" id="PF21984">
    <property type="entry name" value="DnaD_N"/>
    <property type="match status" value="1"/>
</dbReference>
<gene>
    <name evidence="5" type="ORF">FD34_GL000398</name>
</gene>
<sequence length="240" mass="27503">MVMIVTEETPLQRYIRAGQTTISNLLVHHYKQIGMSTAQLVLYLQFKSYQDRGTMNPDVRVIAKNLGTSENQVFNQLHQMMTNHLVEQGMRRLPDGKEDAIYDFSPLLNKLALLEDQATTTDHEEASQNSRQQVFATLENEFGRTLSSMELQIVNDWLDKDAYTPAMIKLALRQAVMNSAVNLQYMERILQSWAHQGLRSEHDINEHERQFESRRAGQTPTQGSQPRSAGPKIPIYKLGE</sequence>
<dbReference type="InterPro" id="IPR053843">
    <property type="entry name" value="DnaD_N"/>
</dbReference>
<dbReference type="NCBIfam" id="TIGR01446">
    <property type="entry name" value="DnaD_dom"/>
    <property type="match status" value="1"/>
</dbReference>
<feature type="compositionally biased region" description="Polar residues" evidence="2">
    <location>
        <begin position="216"/>
        <end position="227"/>
    </location>
</feature>
<dbReference type="InterPro" id="IPR053162">
    <property type="entry name" value="DnaD"/>
</dbReference>
<dbReference type="InterPro" id="IPR034829">
    <property type="entry name" value="DnaD-like_sf"/>
</dbReference>
<dbReference type="EMBL" id="AZGO01000058">
    <property type="protein sequence ID" value="KRM35909.1"/>
    <property type="molecule type" value="Genomic_DNA"/>
</dbReference>
<evidence type="ECO:0000313" key="5">
    <source>
        <dbReference type="EMBL" id="KRM35909.1"/>
    </source>
</evidence>
<dbReference type="InterPro" id="IPR006343">
    <property type="entry name" value="DnaB/C_C"/>
</dbReference>
<dbReference type="Pfam" id="PF07261">
    <property type="entry name" value="DnaB_2"/>
    <property type="match status" value="1"/>
</dbReference>
<comment type="similarity">
    <text evidence="1">Belongs to the DnaB/DnaD family.</text>
</comment>
<dbReference type="InterPro" id="IPR036388">
    <property type="entry name" value="WH-like_DNA-bd_sf"/>
</dbReference>